<proteinExistence type="predicted"/>
<comment type="caution">
    <text evidence="1">The sequence shown here is derived from an EMBL/GenBank/DDBJ whole genome shotgun (WGS) entry which is preliminary data.</text>
</comment>
<name>A0AAD7PPB4_QUISA</name>
<dbReference type="EMBL" id="JARAOO010000007">
    <property type="protein sequence ID" value="KAJ7962938.1"/>
    <property type="molecule type" value="Genomic_DNA"/>
</dbReference>
<reference evidence="1" key="1">
    <citation type="journal article" date="2023" name="Science">
        <title>Elucidation of the pathway for biosynthesis of saponin adjuvants from the soapbark tree.</title>
        <authorList>
            <person name="Reed J."/>
            <person name="Orme A."/>
            <person name="El-Demerdash A."/>
            <person name="Owen C."/>
            <person name="Martin L.B.B."/>
            <person name="Misra R.C."/>
            <person name="Kikuchi S."/>
            <person name="Rejzek M."/>
            <person name="Martin A.C."/>
            <person name="Harkess A."/>
            <person name="Leebens-Mack J."/>
            <person name="Louveau T."/>
            <person name="Stephenson M.J."/>
            <person name="Osbourn A."/>
        </authorList>
    </citation>
    <scope>NUCLEOTIDE SEQUENCE</scope>
    <source>
        <strain evidence="1">S10</strain>
    </source>
</reference>
<dbReference type="Proteomes" id="UP001163823">
    <property type="component" value="Chromosome 7"/>
</dbReference>
<evidence type="ECO:0000313" key="2">
    <source>
        <dbReference type="Proteomes" id="UP001163823"/>
    </source>
</evidence>
<sequence>MLSMQKTPETDDLLKINIGDKEAVTSRTAAQELSVEQVMKKARFKQTLSRCSQCRIVEERFMPSNVNKWANEDLNDCGYKVMECLDHVVHKIKQNKYVDDGVYQWGFDPLLVDELGKVQCTVDNKAGFSL</sequence>
<organism evidence="1 2">
    <name type="scientific">Quillaja saponaria</name>
    <name type="common">Soap bark tree</name>
    <dbReference type="NCBI Taxonomy" id="32244"/>
    <lineage>
        <taxon>Eukaryota</taxon>
        <taxon>Viridiplantae</taxon>
        <taxon>Streptophyta</taxon>
        <taxon>Embryophyta</taxon>
        <taxon>Tracheophyta</taxon>
        <taxon>Spermatophyta</taxon>
        <taxon>Magnoliopsida</taxon>
        <taxon>eudicotyledons</taxon>
        <taxon>Gunneridae</taxon>
        <taxon>Pentapetalae</taxon>
        <taxon>rosids</taxon>
        <taxon>fabids</taxon>
        <taxon>Fabales</taxon>
        <taxon>Quillajaceae</taxon>
        <taxon>Quillaja</taxon>
    </lineage>
</organism>
<keyword evidence="2" id="KW-1185">Reference proteome</keyword>
<protein>
    <submittedName>
        <fullName evidence="1">Uncharacterized protein</fullName>
    </submittedName>
</protein>
<dbReference type="AlphaFoldDB" id="A0AAD7PPB4"/>
<dbReference type="KEGG" id="qsa:O6P43_018093"/>
<gene>
    <name evidence="1" type="ORF">O6P43_018093</name>
</gene>
<accession>A0AAD7PPB4</accession>
<evidence type="ECO:0000313" key="1">
    <source>
        <dbReference type="EMBL" id="KAJ7962938.1"/>
    </source>
</evidence>